<sequence>MASVTSLTASVHQRLAAALTAALPEAGAADPLLRRSDRADYQANGILALAKKAKANPRELAAQVVSQVVTGDVIEEIEVSGPGFLNVTITDRAITENLAARAADSEGRLGVPRAEHPGTTVIDYAQPNVAKEMHVGHLRSAVIGDSVRQILEFTGETVVRRHHIGDWGTQFGMLIQYLDEHPHELDHKAAEVTGEEAMSNLDRLYKAARKKFDSDEEFKTRARRRVVDLQAGDPHTLAMWQKFVDESKIYFFSVFEKLDMEVRDPDIVGESGYNDMLAETCRLLEESGVAVRSEGALCVFFDDIKGPDGKPVPLIVQKSDGGYGYAATDLSAIRDRVFNLKANTLLYVVDARQSLHFKMVFETARRAGWLNDDVHAVQLAFGTVLGKDGKPFKTREGETVRLVDLLDEAIDRASAVVREKAQDLSEEEIAERGAQVGIGAVKYADLSTSANRDYKFDLDQMVSLNGDTSVYLQYAYARIQSILRKAGDVRPSARPELALTDAERSLGLHIDAFAETVAEAAAEHAPHKLAAYLYQLASLYTSFYDKCPVLKAETPEQVENRLFLCDVTARTLHQGMALLGIRTPERL</sequence>
<evidence type="ECO:0000259" key="13">
    <source>
        <dbReference type="SMART" id="SM00836"/>
    </source>
</evidence>
<dbReference type="InterPro" id="IPR001412">
    <property type="entry name" value="aa-tRNA-synth_I_CS"/>
</dbReference>
<evidence type="ECO:0000256" key="12">
    <source>
        <dbReference type="RuleBase" id="RU363038"/>
    </source>
</evidence>
<dbReference type="HAMAP" id="MF_00123">
    <property type="entry name" value="Arg_tRNA_synth"/>
    <property type="match status" value="1"/>
</dbReference>
<dbReference type="GO" id="GO:0005524">
    <property type="term" value="F:ATP binding"/>
    <property type="evidence" value="ECO:0007669"/>
    <property type="project" value="UniProtKB-UniRule"/>
</dbReference>
<dbReference type="PANTHER" id="PTHR11956">
    <property type="entry name" value="ARGINYL-TRNA SYNTHETASE"/>
    <property type="match status" value="1"/>
</dbReference>
<evidence type="ECO:0000313" key="16">
    <source>
        <dbReference type="Proteomes" id="UP000621210"/>
    </source>
</evidence>
<comment type="subcellular location">
    <subcellularLocation>
        <location evidence="1 11">Cytoplasm</location>
    </subcellularLocation>
</comment>
<dbReference type="Gene3D" id="3.30.1360.70">
    <property type="entry name" value="Arginyl tRNA synthetase N-terminal domain"/>
    <property type="match status" value="1"/>
</dbReference>
<dbReference type="Pfam" id="PF03485">
    <property type="entry name" value="Arg_tRNA_synt_N"/>
    <property type="match status" value="1"/>
</dbReference>
<reference evidence="15" key="2">
    <citation type="submission" date="2020-09" db="EMBL/GenBank/DDBJ databases">
        <authorList>
            <person name="Luo X."/>
        </authorList>
    </citation>
    <scope>NUCLEOTIDE SEQUENCE</scope>
    <source>
        <strain evidence="15">TRM S81-3</strain>
    </source>
</reference>
<dbReference type="CDD" id="cd00671">
    <property type="entry name" value="ArgRS_core"/>
    <property type="match status" value="1"/>
</dbReference>
<evidence type="ECO:0000313" key="15">
    <source>
        <dbReference type="EMBL" id="MBD0418857.1"/>
    </source>
</evidence>
<dbReference type="SUPFAM" id="SSF47323">
    <property type="entry name" value="Anticodon-binding domain of a subclass of class I aminoacyl-tRNA synthetases"/>
    <property type="match status" value="1"/>
</dbReference>
<feature type="short sequence motif" description="'HIGH' region" evidence="11">
    <location>
        <begin position="127"/>
        <end position="137"/>
    </location>
</feature>
<dbReference type="InterPro" id="IPR009080">
    <property type="entry name" value="tRNAsynth_Ia_anticodon-bd"/>
</dbReference>
<name>A0A926L228_9ACTN</name>
<dbReference type="GO" id="GO:0004814">
    <property type="term" value="F:arginine-tRNA ligase activity"/>
    <property type="evidence" value="ECO:0007669"/>
    <property type="project" value="UniProtKB-UniRule"/>
</dbReference>
<evidence type="ECO:0000256" key="3">
    <source>
        <dbReference type="ARBA" id="ARBA00011245"/>
    </source>
</evidence>
<comment type="similarity">
    <text evidence="2 11 12">Belongs to the class-I aminoacyl-tRNA synthetase family.</text>
</comment>
<protein>
    <recommendedName>
        <fullName evidence="11">Arginine--tRNA ligase</fullName>
        <ecNumber evidence="11">6.1.1.19</ecNumber>
    </recommendedName>
    <alternativeName>
        <fullName evidence="11">Arginyl-tRNA synthetase</fullName>
        <shortName evidence="11">ArgRS</shortName>
    </alternativeName>
</protein>
<dbReference type="InterPro" id="IPR014729">
    <property type="entry name" value="Rossmann-like_a/b/a_fold"/>
</dbReference>
<dbReference type="Pfam" id="PF00750">
    <property type="entry name" value="tRNA-synt_1d"/>
    <property type="match status" value="1"/>
</dbReference>
<keyword evidence="7 11" id="KW-0067">ATP-binding</keyword>
<dbReference type="InterPro" id="IPR035684">
    <property type="entry name" value="ArgRS_core"/>
</dbReference>
<gene>
    <name evidence="11 15" type="primary">argS</name>
    <name evidence="15" type="ORF">H0H10_06640</name>
</gene>
<evidence type="ECO:0000256" key="1">
    <source>
        <dbReference type="ARBA" id="ARBA00004496"/>
    </source>
</evidence>
<dbReference type="Pfam" id="PF05746">
    <property type="entry name" value="DALR_1"/>
    <property type="match status" value="1"/>
</dbReference>
<organism evidence="15 16">
    <name type="scientific">Streptomyces griseicoloratus</name>
    <dbReference type="NCBI Taxonomy" id="2752516"/>
    <lineage>
        <taxon>Bacteria</taxon>
        <taxon>Bacillati</taxon>
        <taxon>Actinomycetota</taxon>
        <taxon>Actinomycetes</taxon>
        <taxon>Kitasatosporales</taxon>
        <taxon>Streptomycetaceae</taxon>
        <taxon>Streptomyces</taxon>
    </lineage>
</organism>
<keyword evidence="8 11" id="KW-0648">Protein biosynthesis</keyword>
<dbReference type="SMART" id="SM01016">
    <property type="entry name" value="Arg_tRNA_synt_N"/>
    <property type="match status" value="1"/>
</dbReference>
<reference evidence="15" key="1">
    <citation type="submission" date="2020-09" db="EMBL/GenBank/DDBJ databases">
        <title>Streptomyces grisecoloratus sp. nov., isolated from cotton soil.</title>
        <authorList>
            <person name="Xing L."/>
        </authorList>
    </citation>
    <scope>NUCLEOTIDE SEQUENCE</scope>
    <source>
        <strain evidence="15">TRM S81-3</strain>
    </source>
</reference>
<evidence type="ECO:0000256" key="4">
    <source>
        <dbReference type="ARBA" id="ARBA00022490"/>
    </source>
</evidence>
<keyword evidence="16" id="KW-1185">Reference proteome</keyword>
<evidence type="ECO:0000256" key="10">
    <source>
        <dbReference type="ARBA" id="ARBA00049339"/>
    </source>
</evidence>
<evidence type="ECO:0000256" key="8">
    <source>
        <dbReference type="ARBA" id="ARBA00022917"/>
    </source>
</evidence>
<keyword evidence="5 11" id="KW-0436">Ligase</keyword>
<dbReference type="SUPFAM" id="SSF52374">
    <property type="entry name" value="Nucleotidylyl transferase"/>
    <property type="match status" value="1"/>
</dbReference>
<evidence type="ECO:0000259" key="14">
    <source>
        <dbReference type="SMART" id="SM01016"/>
    </source>
</evidence>
<keyword evidence="9 11" id="KW-0030">Aminoacyl-tRNA synthetase</keyword>
<comment type="caution">
    <text evidence="15">The sequence shown here is derived from an EMBL/GenBank/DDBJ whole genome shotgun (WGS) entry which is preliminary data.</text>
</comment>
<evidence type="ECO:0000256" key="2">
    <source>
        <dbReference type="ARBA" id="ARBA00005594"/>
    </source>
</evidence>
<proteinExistence type="inferred from homology"/>
<dbReference type="SUPFAM" id="SSF55190">
    <property type="entry name" value="Arginyl-tRNA synthetase (ArgRS), N-terminal 'additional' domain"/>
    <property type="match status" value="1"/>
</dbReference>
<dbReference type="AlphaFoldDB" id="A0A926L228"/>
<dbReference type="InterPro" id="IPR001278">
    <property type="entry name" value="Arg-tRNA-ligase"/>
</dbReference>
<dbReference type="RefSeq" id="WP_188179900.1">
    <property type="nucleotide sequence ID" value="NZ_JACVQF010000167.1"/>
</dbReference>
<evidence type="ECO:0000256" key="5">
    <source>
        <dbReference type="ARBA" id="ARBA00022598"/>
    </source>
</evidence>
<evidence type="ECO:0000256" key="6">
    <source>
        <dbReference type="ARBA" id="ARBA00022741"/>
    </source>
</evidence>
<dbReference type="NCBIfam" id="TIGR00456">
    <property type="entry name" value="argS"/>
    <property type="match status" value="1"/>
</dbReference>
<dbReference type="PRINTS" id="PR01038">
    <property type="entry name" value="TRNASYNTHARG"/>
</dbReference>
<dbReference type="FunFam" id="3.40.50.620:FF:000030">
    <property type="entry name" value="Arginine--tRNA ligase"/>
    <property type="match status" value="1"/>
</dbReference>
<dbReference type="Gene3D" id="1.10.730.10">
    <property type="entry name" value="Isoleucyl-tRNA Synthetase, Domain 1"/>
    <property type="match status" value="1"/>
</dbReference>
<keyword evidence="6 11" id="KW-0547">Nucleotide-binding</keyword>
<dbReference type="EMBL" id="JACVQF010000167">
    <property type="protein sequence ID" value="MBD0418857.1"/>
    <property type="molecule type" value="Genomic_DNA"/>
</dbReference>
<dbReference type="InterPro" id="IPR036695">
    <property type="entry name" value="Arg-tRNA-synth_N_sf"/>
</dbReference>
<dbReference type="Proteomes" id="UP000621210">
    <property type="component" value="Unassembled WGS sequence"/>
</dbReference>
<dbReference type="EC" id="6.1.1.19" evidence="11"/>
<evidence type="ECO:0000256" key="11">
    <source>
        <dbReference type="HAMAP-Rule" id="MF_00123"/>
    </source>
</evidence>
<dbReference type="InterPro" id="IPR008909">
    <property type="entry name" value="DALR_anticod-bd"/>
</dbReference>
<dbReference type="InterPro" id="IPR005148">
    <property type="entry name" value="Arg-tRNA-synth_N"/>
</dbReference>
<dbReference type="GO" id="GO:0005737">
    <property type="term" value="C:cytoplasm"/>
    <property type="evidence" value="ECO:0007669"/>
    <property type="project" value="UniProtKB-SubCell"/>
</dbReference>
<dbReference type="FunFam" id="1.10.730.10:FF:000008">
    <property type="entry name" value="Arginine--tRNA ligase"/>
    <property type="match status" value="1"/>
</dbReference>
<dbReference type="Gene3D" id="3.40.50.620">
    <property type="entry name" value="HUPs"/>
    <property type="match status" value="1"/>
</dbReference>
<dbReference type="PROSITE" id="PS00178">
    <property type="entry name" value="AA_TRNA_LIGASE_I"/>
    <property type="match status" value="1"/>
</dbReference>
<comment type="subunit">
    <text evidence="3 11">Monomer.</text>
</comment>
<feature type="domain" description="DALR anticodon binding" evidence="13">
    <location>
        <begin position="472"/>
        <end position="587"/>
    </location>
</feature>
<comment type="catalytic activity">
    <reaction evidence="10 11">
        <text>tRNA(Arg) + L-arginine + ATP = L-arginyl-tRNA(Arg) + AMP + diphosphate</text>
        <dbReference type="Rhea" id="RHEA:20301"/>
        <dbReference type="Rhea" id="RHEA-COMP:9658"/>
        <dbReference type="Rhea" id="RHEA-COMP:9673"/>
        <dbReference type="ChEBI" id="CHEBI:30616"/>
        <dbReference type="ChEBI" id="CHEBI:32682"/>
        <dbReference type="ChEBI" id="CHEBI:33019"/>
        <dbReference type="ChEBI" id="CHEBI:78442"/>
        <dbReference type="ChEBI" id="CHEBI:78513"/>
        <dbReference type="ChEBI" id="CHEBI:456215"/>
        <dbReference type="EC" id="6.1.1.19"/>
    </reaction>
</comment>
<accession>A0A926L228</accession>
<dbReference type="PANTHER" id="PTHR11956:SF5">
    <property type="entry name" value="ARGININE--TRNA LIGASE, CYTOPLASMIC"/>
    <property type="match status" value="1"/>
</dbReference>
<feature type="domain" description="Arginyl tRNA synthetase N-terminal" evidence="14">
    <location>
        <begin position="9"/>
        <end position="89"/>
    </location>
</feature>
<dbReference type="SMART" id="SM00836">
    <property type="entry name" value="DALR_1"/>
    <property type="match status" value="1"/>
</dbReference>
<evidence type="ECO:0000256" key="7">
    <source>
        <dbReference type="ARBA" id="ARBA00022840"/>
    </source>
</evidence>
<dbReference type="GO" id="GO:0006420">
    <property type="term" value="P:arginyl-tRNA aminoacylation"/>
    <property type="evidence" value="ECO:0007669"/>
    <property type="project" value="UniProtKB-UniRule"/>
</dbReference>
<keyword evidence="4 11" id="KW-0963">Cytoplasm</keyword>
<evidence type="ECO:0000256" key="9">
    <source>
        <dbReference type="ARBA" id="ARBA00023146"/>
    </source>
</evidence>